<sequence length="193" mass="20353">MAIAYQVAQALDYLHEGCDPQVVHGDVKAANVLLDRRLEAKLCDFRVGPGGLLSSGGAAALRPRHGVGSPGYVDPHYLRSGMVSKKSDVYSFGVLLLELLTGAEAFDAERERRLTAELGPVLRDLDGRAAEVVDARLSGVYDAGEAKAAAVVAAMCVRDNPSLRPSMAEVVMLLRASASIATVESKSDGKSDS</sequence>
<dbReference type="Pfam" id="PF00069">
    <property type="entry name" value="Pkinase"/>
    <property type="match status" value="1"/>
</dbReference>
<name>A0A4S8KGW1_MUSBA</name>
<dbReference type="AlphaFoldDB" id="A0A4S8KGW1"/>
<keyword evidence="5" id="KW-1185">Reference proteome</keyword>
<gene>
    <name evidence="4" type="ORF">C4D60_Mb04t34240</name>
</gene>
<dbReference type="EMBL" id="PYDT01000001">
    <property type="protein sequence ID" value="THU74521.1"/>
    <property type="molecule type" value="Genomic_DNA"/>
</dbReference>
<dbReference type="PROSITE" id="PS50011">
    <property type="entry name" value="PROTEIN_KINASE_DOM"/>
    <property type="match status" value="1"/>
</dbReference>
<dbReference type="InterPro" id="IPR011009">
    <property type="entry name" value="Kinase-like_dom_sf"/>
</dbReference>
<dbReference type="SUPFAM" id="SSF56112">
    <property type="entry name" value="Protein kinase-like (PK-like)"/>
    <property type="match status" value="1"/>
</dbReference>
<dbReference type="Proteomes" id="UP000317650">
    <property type="component" value="Chromosome 4"/>
</dbReference>
<dbReference type="PANTHER" id="PTHR47989:SF26">
    <property type="entry name" value="PROTEIN KINASE DOMAIN-CONTAINING PROTEIN"/>
    <property type="match status" value="1"/>
</dbReference>
<dbReference type="GO" id="GO:0004672">
    <property type="term" value="F:protein kinase activity"/>
    <property type="evidence" value="ECO:0007669"/>
    <property type="project" value="InterPro"/>
</dbReference>
<accession>A0A4S8KGW1</accession>
<keyword evidence="2" id="KW-0067">ATP-binding</keyword>
<keyword evidence="1" id="KW-0547">Nucleotide-binding</keyword>
<dbReference type="PROSITE" id="PS00108">
    <property type="entry name" value="PROTEIN_KINASE_ST"/>
    <property type="match status" value="1"/>
</dbReference>
<dbReference type="PANTHER" id="PTHR47989">
    <property type="entry name" value="OS01G0750732 PROTEIN"/>
    <property type="match status" value="1"/>
</dbReference>
<evidence type="ECO:0000256" key="2">
    <source>
        <dbReference type="ARBA" id="ARBA00022840"/>
    </source>
</evidence>
<evidence type="ECO:0000256" key="1">
    <source>
        <dbReference type="ARBA" id="ARBA00022741"/>
    </source>
</evidence>
<dbReference type="InterPro" id="IPR008271">
    <property type="entry name" value="Ser/Thr_kinase_AS"/>
</dbReference>
<evidence type="ECO:0000313" key="4">
    <source>
        <dbReference type="EMBL" id="THU74521.1"/>
    </source>
</evidence>
<feature type="domain" description="Protein kinase" evidence="3">
    <location>
        <begin position="1"/>
        <end position="180"/>
    </location>
</feature>
<comment type="caution">
    <text evidence="4">The sequence shown here is derived from an EMBL/GenBank/DDBJ whole genome shotgun (WGS) entry which is preliminary data.</text>
</comment>
<dbReference type="GO" id="GO:0005524">
    <property type="term" value="F:ATP binding"/>
    <property type="evidence" value="ECO:0007669"/>
    <property type="project" value="UniProtKB-KW"/>
</dbReference>
<proteinExistence type="predicted"/>
<dbReference type="STRING" id="52838.A0A4S8KGW1"/>
<dbReference type="Gene3D" id="1.10.510.10">
    <property type="entry name" value="Transferase(Phosphotransferase) domain 1"/>
    <property type="match status" value="1"/>
</dbReference>
<dbReference type="InterPro" id="IPR000719">
    <property type="entry name" value="Prot_kinase_dom"/>
</dbReference>
<organism evidence="4 5">
    <name type="scientific">Musa balbisiana</name>
    <name type="common">Banana</name>
    <dbReference type="NCBI Taxonomy" id="52838"/>
    <lineage>
        <taxon>Eukaryota</taxon>
        <taxon>Viridiplantae</taxon>
        <taxon>Streptophyta</taxon>
        <taxon>Embryophyta</taxon>
        <taxon>Tracheophyta</taxon>
        <taxon>Spermatophyta</taxon>
        <taxon>Magnoliopsida</taxon>
        <taxon>Liliopsida</taxon>
        <taxon>Zingiberales</taxon>
        <taxon>Musaceae</taxon>
        <taxon>Musa</taxon>
    </lineage>
</organism>
<reference evidence="4 5" key="1">
    <citation type="journal article" date="2019" name="Nat. Plants">
        <title>Genome sequencing of Musa balbisiana reveals subgenome evolution and function divergence in polyploid bananas.</title>
        <authorList>
            <person name="Yao X."/>
        </authorList>
    </citation>
    <scope>NUCLEOTIDE SEQUENCE [LARGE SCALE GENOMIC DNA]</scope>
    <source>
        <strain evidence="5">cv. DH-PKW</strain>
        <tissue evidence="4">Leaves</tissue>
    </source>
</reference>
<evidence type="ECO:0000313" key="5">
    <source>
        <dbReference type="Proteomes" id="UP000317650"/>
    </source>
</evidence>
<protein>
    <recommendedName>
        <fullName evidence="3">Protein kinase domain-containing protein</fullName>
    </recommendedName>
</protein>
<evidence type="ECO:0000259" key="3">
    <source>
        <dbReference type="PROSITE" id="PS50011"/>
    </source>
</evidence>